<dbReference type="InterPro" id="IPR017853">
    <property type="entry name" value="GH"/>
</dbReference>
<sequence length="294" mass="31314">MRMMLAAALLVAGLVGCSQAEKTGSSPAQSHLTFMAKDYAGFDRNLYPGDDALPMLRKRFAFAGYWLNNPPGASVNTWIGKREIMRKAGFGFLVLSNGHIDDELQAQKKKGVAADALGRKDAADAIAAAKREGFPAGTILFLDQEEGGRLLPEAAEYLFAWTETVAHSAYKPGAYVSGVPSDDGDDGKGHKLMITTAQDIQQQVAKRHLSPIALFVYQDGCPPSNGCTVSPPKLNGSGTPGAVAWQYAQSPRRPDATKACVKTYAPDGMCYAAPESKIFVDLNVAGSADPSRGR</sequence>
<reference evidence="3 4" key="1">
    <citation type="submission" date="2017-06" db="EMBL/GenBank/DDBJ databases">
        <authorList>
            <person name="Kim H.J."/>
            <person name="Triplett B.A."/>
        </authorList>
    </citation>
    <scope>NUCLEOTIDE SEQUENCE [LARGE SCALE GENOMIC DNA]</scope>
    <source>
        <strain evidence="3 4">DSM 18704</strain>
    </source>
</reference>
<evidence type="ECO:0000313" key="3">
    <source>
        <dbReference type="EMBL" id="SNT09751.1"/>
    </source>
</evidence>
<evidence type="ECO:0000313" key="4">
    <source>
        <dbReference type="Proteomes" id="UP000198356"/>
    </source>
</evidence>
<feature type="signal peptide" evidence="1">
    <location>
        <begin position="1"/>
        <end position="20"/>
    </location>
</feature>
<dbReference type="EMBL" id="FZOU01000004">
    <property type="protein sequence ID" value="SNT09751.1"/>
    <property type="molecule type" value="Genomic_DNA"/>
</dbReference>
<dbReference type="RefSeq" id="WP_089408813.1">
    <property type="nucleotide sequence ID" value="NZ_FZOU01000004.1"/>
</dbReference>
<dbReference type="SUPFAM" id="SSF51445">
    <property type="entry name" value="(Trans)glycosidases"/>
    <property type="match status" value="1"/>
</dbReference>
<dbReference type="Pfam" id="PF08924">
    <property type="entry name" value="Rv2525c_GlyHyd-like"/>
    <property type="match status" value="1"/>
</dbReference>
<gene>
    <name evidence="3" type="ORF">SAMN05421770_104150</name>
</gene>
<name>A0A239JV62_9BACT</name>
<proteinExistence type="predicted"/>
<protein>
    <recommendedName>
        <fullName evidence="2">Rv2525c-like glycoside hydrolase-like domain-containing protein</fullName>
    </recommendedName>
</protein>
<evidence type="ECO:0000256" key="1">
    <source>
        <dbReference type="SAM" id="SignalP"/>
    </source>
</evidence>
<keyword evidence="4" id="KW-1185">Reference proteome</keyword>
<feature type="chain" id="PRO_5012557227" description="Rv2525c-like glycoside hydrolase-like domain-containing protein" evidence="1">
    <location>
        <begin position="21"/>
        <end position="294"/>
    </location>
</feature>
<feature type="domain" description="Rv2525c-like glycoside hydrolase-like" evidence="2">
    <location>
        <begin position="106"/>
        <end position="178"/>
    </location>
</feature>
<keyword evidence="1" id="KW-0732">Signal</keyword>
<dbReference type="Gene3D" id="3.20.20.80">
    <property type="entry name" value="Glycosidases"/>
    <property type="match status" value="1"/>
</dbReference>
<dbReference type="PROSITE" id="PS51257">
    <property type="entry name" value="PROKAR_LIPOPROTEIN"/>
    <property type="match status" value="1"/>
</dbReference>
<accession>A0A239JV62</accession>
<evidence type="ECO:0000259" key="2">
    <source>
        <dbReference type="Pfam" id="PF08924"/>
    </source>
</evidence>
<dbReference type="AlphaFoldDB" id="A0A239JV62"/>
<dbReference type="OrthoDB" id="115128at2"/>
<dbReference type="InterPro" id="IPR015020">
    <property type="entry name" value="Rv2525c-like_Glyco_Hydro-like"/>
</dbReference>
<dbReference type="Proteomes" id="UP000198356">
    <property type="component" value="Unassembled WGS sequence"/>
</dbReference>
<organism evidence="3 4">
    <name type="scientific">Granulicella rosea</name>
    <dbReference type="NCBI Taxonomy" id="474952"/>
    <lineage>
        <taxon>Bacteria</taxon>
        <taxon>Pseudomonadati</taxon>
        <taxon>Acidobacteriota</taxon>
        <taxon>Terriglobia</taxon>
        <taxon>Terriglobales</taxon>
        <taxon>Acidobacteriaceae</taxon>
        <taxon>Granulicella</taxon>
    </lineage>
</organism>